<sequence length="143" mass="16529">MVPGLPEIHTEINVENTSIISLDVSNKEEDEEEEDVLQGGEISDLDNQEPPPRGTKMLSDIYQRYNFAGVEKETYEEAIKHDVWKKALAEKNRMIEKNNTGECVSIPKEREVVSLKWIYKTKLNQEGDIQKHKIKVKFSCNYC</sequence>
<accession>A0ABQ7UNQ1</accession>
<name>A0ABQ7UNQ1_SOLTU</name>
<dbReference type="EMBL" id="JAIVGD010000019">
    <property type="protein sequence ID" value="KAH0750546.1"/>
    <property type="molecule type" value="Genomic_DNA"/>
</dbReference>
<gene>
    <name evidence="2" type="ORF">KY290_029778</name>
</gene>
<protein>
    <submittedName>
        <fullName evidence="2">Uncharacterized protein</fullName>
    </submittedName>
</protein>
<organism evidence="2 3">
    <name type="scientific">Solanum tuberosum</name>
    <name type="common">Potato</name>
    <dbReference type="NCBI Taxonomy" id="4113"/>
    <lineage>
        <taxon>Eukaryota</taxon>
        <taxon>Viridiplantae</taxon>
        <taxon>Streptophyta</taxon>
        <taxon>Embryophyta</taxon>
        <taxon>Tracheophyta</taxon>
        <taxon>Spermatophyta</taxon>
        <taxon>Magnoliopsida</taxon>
        <taxon>eudicotyledons</taxon>
        <taxon>Gunneridae</taxon>
        <taxon>Pentapetalae</taxon>
        <taxon>asterids</taxon>
        <taxon>lamiids</taxon>
        <taxon>Solanales</taxon>
        <taxon>Solanaceae</taxon>
        <taxon>Solanoideae</taxon>
        <taxon>Solaneae</taxon>
        <taxon>Solanum</taxon>
    </lineage>
</organism>
<evidence type="ECO:0000313" key="3">
    <source>
        <dbReference type="Proteomes" id="UP000826656"/>
    </source>
</evidence>
<keyword evidence="3" id="KW-1185">Reference proteome</keyword>
<evidence type="ECO:0000256" key="1">
    <source>
        <dbReference type="SAM" id="MobiDB-lite"/>
    </source>
</evidence>
<proteinExistence type="predicted"/>
<evidence type="ECO:0000313" key="2">
    <source>
        <dbReference type="EMBL" id="KAH0750546.1"/>
    </source>
</evidence>
<comment type="caution">
    <text evidence="2">The sequence shown here is derived from an EMBL/GenBank/DDBJ whole genome shotgun (WGS) entry which is preliminary data.</text>
</comment>
<dbReference type="Proteomes" id="UP000826656">
    <property type="component" value="Unassembled WGS sequence"/>
</dbReference>
<reference evidence="2 3" key="1">
    <citation type="journal article" date="2021" name="bioRxiv">
        <title>Chromosome-scale and haplotype-resolved genome assembly of a tetraploid potato cultivar.</title>
        <authorList>
            <person name="Sun H."/>
            <person name="Jiao W.-B."/>
            <person name="Krause K."/>
            <person name="Campoy J.A."/>
            <person name="Goel M."/>
            <person name="Folz-Donahue K."/>
            <person name="Kukat C."/>
            <person name="Huettel B."/>
            <person name="Schneeberger K."/>
        </authorList>
    </citation>
    <scope>NUCLEOTIDE SEQUENCE [LARGE SCALE GENOMIC DNA]</scope>
    <source>
        <strain evidence="2">SolTubOtavaFocal</strain>
        <tissue evidence="2">Leaves</tissue>
    </source>
</reference>
<feature type="region of interest" description="Disordered" evidence="1">
    <location>
        <begin position="24"/>
        <end position="53"/>
    </location>
</feature>